<feature type="non-terminal residue" evidence="1">
    <location>
        <position position="135"/>
    </location>
</feature>
<reference evidence="1" key="1">
    <citation type="submission" date="2021-06" db="EMBL/GenBank/DDBJ databases">
        <authorList>
            <person name="Kallberg Y."/>
            <person name="Tangrot J."/>
            <person name="Rosling A."/>
        </authorList>
    </citation>
    <scope>NUCLEOTIDE SEQUENCE</scope>
    <source>
        <strain evidence="1">MA461A</strain>
    </source>
</reference>
<protein>
    <submittedName>
        <fullName evidence="1">519_t:CDS:1</fullName>
    </submittedName>
</protein>
<accession>A0ACA9PB85</accession>
<sequence>MTFLPIMLILTQNIIRKRIIHFPVAFVHPVDTLDIQNTIKCGAKLNFPIVARSDGHSVNVTTAIIGAGNTIDSLYYNVYKYGFAYPSWWIYNGWYNKWDNAKEYPELLWAIRGAGNAGYGIVTALTFRIYPIQKI</sequence>
<dbReference type="EMBL" id="CAJVQC010019230">
    <property type="protein sequence ID" value="CAG8699654.1"/>
    <property type="molecule type" value="Genomic_DNA"/>
</dbReference>
<proteinExistence type="predicted"/>
<dbReference type="Proteomes" id="UP000789920">
    <property type="component" value="Unassembled WGS sequence"/>
</dbReference>
<keyword evidence="2" id="KW-1185">Reference proteome</keyword>
<evidence type="ECO:0000313" key="2">
    <source>
        <dbReference type="Proteomes" id="UP000789920"/>
    </source>
</evidence>
<gene>
    <name evidence="1" type="ORF">RPERSI_LOCUS9959</name>
</gene>
<comment type="caution">
    <text evidence="1">The sequence shown here is derived from an EMBL/GenBank/DDBJ whole genome shotgun (WGS) entry which is preliminary data.</text>
</comment>
<evidence type="ECO:0000313" key="1">
    <source>
        <dbReference type="EMBL" id="CAG8699654.1"/>
    </source>
</evidence>
<organism evidence="1 2">
    <name type="scientific">Racocetra persica</name>
    <dbReference type="NCBI Taxonomy" id="160502"/>
    <lineage>
        <taxon>Eukaryota</taxon>
        <taxon>Fungi</taxon>
        <taxon>Fungi incertae sedis</taxon>
        <taxon>Mucoromycota</taxon>
        <taxon>Glomeromycotina</taxon>
        <taxon>Glomeromycetes</taxon>
        <taxon>Diversisporales</taxon>
        <taxon>Gigasporaceae</taxon>
        <taxon>Racocetra</taxon>
    </lineage>
</organism>
<name>A0ACA9PB85_9GLOM</name>